<evidence type="ECO:0000313" key="1">
    <source>
        <dbReference type="EMBL" id="SVE08859.1"/>
    </source>
</evidence>
<feature type="non-terminal residue" evidence="1">
    <location>
        <position position="46"/>
    </location>
</feature>
<name>A0A383AMS2_9ZZZZ</name>
<accession>A0A383AMS2</accession>
<organism evidence="1">
    <name type="scientific">marine metagenome</name>
    <dbReference type="NCBI Taxonomy" id="408172"/>
    <lineage>
        <taxon>unclassified sequences</taxon>
        <taxon>metagenomes</taxon>
        <taxon>ecological metagenomes</taxon>
    </lineage>
</organism>
<reference evidence="1" key="1">
    <citation type="submission" date="2018-05" db="EMBL/GenBank/DDBJ databases">
        <authorList>
            <person name="Lanie J.A."/>
            <person name="Ng W.-L."/>
            <person name="Kazmierczak K.M."/>
            <person name="Andrzejewski T.M."/>
            <person name="Davidsen T.M."/>
            <person name="Wayne K.J."/>
            <person name="Tettelin H."/>
            <person name="Glass J.I."/>
            <person name="Rusch D."/>
            <person name="Podicherti R."/>
            <person name="Tsui H.-C.T."/>
            <person name="Winkler M.E."/>
        </authorList>
    </citation>
    <scope>NUCLEOTIDE SEQUENCE</scope>
</reference>
<dbReference type="EMBL" id="UINC01193304">
    <property type="protein sequence ID" value="SVE08859.1"/>
    <property type="molecule type" value="Genomic_DNA"/>
</dbReference>
<gene>
    <name evidence="1" type="ORF">METZ01_LOCUS461713</name>
</gene>
<sequence length="46" mass="5024">MGSDAIVTRADFGEQETAMQKYLKEGEERAFSLGNRGPIKFNGDGT</sequence>
<protein>
    <submittedName>
        <fullName evidence="1">Uncharacterized protein</fullName>
    </submittedName>
</protein>
<dbReference type="AlphaFoldDB" id="A0A383AMS2"/>
<proteinExistence type="predicted"/>